<accession>A0A1Q9ERG4</accession>
<proteinExistence type="predicted"/>
<comment type="caution">
    <text evidence="1">The sequence shown here is derived from an EMBL/GenBank/DDBJ whole genome shotgun (WGS) entry which is preliminary data.</text>
</comment>
<dbReference type="Proteomes" id="UP000186817">
    <property type="component" value="Unassembled WGS sequence"/>
</dbReference>
<gene>
    <name evidence="1" type="ORF">AK812_SmicGene6307</name>
</gene>
<organism evidence="1 2">
    <name type="scientific">Symbiodinium microadriaticum</name>
    <name type="common">Dinoflagellate</name>
    <name type="synonym">Zooxanthella microadriatica</name>
    <dbReference type="NCBI Taxonomy" id="2951"/>
    <lineage>
        <taxon>Eukaryota</taxon>
        <taxon>Sar</taxon>
        <taxon>Alveolata</taxon>
        <taxon>Dinophyceae</taxon>
        <taxon>Suessiales</taxon>
        <taxon>Symbiodiniaceae</taxon>
        <taxon>Symbiodinium</taxon>
    </lineage>
</organism>
<protein>
    <submittedName>
        <fullName evidence="1">Uncharacterized protein</fullName>
    </submittedName>
</protein>
<evidence type="ECO:0000313" key="1">
    <source>
        <dbReference type="EMBL" id="OLQ10016.1"/>
    </source>
</evidence>
<dbReference type="EMBL" id="LSRX01000086">
    <property type="protein sequence ID" value="OLQ10016.1"/>
    <property type="molecule type" value="Genomic_DNA"/>
</dbReference>
<evidence type="ECO:0000313" key="2">
    <source>
        <dbReference type="Proteomes" id="UP000186817"/>
    </source>
</evidence>
<name>A0A1Q9ERG4_SYMMI</name>
<reference evidence="1 2" key="1">
    <citation type="submission" date="2016-02" db="EMBL/GenBank/DDBJ databases">
        <title>Genome analysis of coral dinoflagellate symbionts highlights evolutionary adaptations to a symbiotic lifestyle.</title>
        <authorList>
            <person name="Aranda M."/>
            <person name="Li Y."/>
            <person name="Liew Y.J."/>
            <person name="Baumgarten S."/>
            <person name="Simakov O."/>
            <person name="Wilson M."/>
            <person name="Piel J."/>
            <person name="Ashoor H."/>
            <person name="Bougouffa S."/>
            <person name="Bajic V.B."/>
            <person name="Ryu T."/>
            <person name="Ravasi T."/>
            <person name="Bayer T."/>
            <person name="Micklem G."/>
            <person name="Kim H."/>
            <person name="Bhak J."/>
            <person name="Lajeunesse T.C."/>
            <person name="Voolstra C.R."/>
        </authorList>
    </citation>
    <scope>NUCLEOTIDE SEQUENCE [LARGE SCALE GENOMIC DNA]</scope>
    <source>
        <strain evidence="1 2">CCMP2467</strain>
    </source>
</reference>
<keyword evidence="2" id="KW-1185">Reference proteome</keyword>
<sequence>MPNVDAETHSLHASAVAYCRGPASRELPTCLWRASHLAAEAEPFARTSLIWLPAARSRRGRHKAKGSVWIWVLSASSAKRLSAPWSFPCDISTPKTD</sequence>
<dbReference type="AlphaFoldDB" id="A0A1Q9ERG4"/>